<dbReference type="Gene3D" id="3.90.870.10">
    <property type="entry name" value="DHBP synthase"/>
    <property type="match status" value="1"/>
</dbReference>
<feature type="domain" description="YrdC-like" evidence="12">
    <location>
        <begin position="14"/>
        <end position="199"/>
    </location>
</feature>
<name>A0A0S4QLP0_9ACTN</name>
<evidence type="ECO:0000256" key="10">
    <source>
        <dbReference type="ARBA" id="ARBA00029774"/>
    </source>
</evidence>
<dbReference type="InterPro" id="IPR017945">
    <property type="entry name" value="DHBP_synth_RibB-like_a/b_dom"/>
</dbReference>
<comment type="similarity">
    <text evidence="2">Belongs to the SUA5 family.</text>
</comment>
<dbReference type="PANTHER" id="PTHR17490">
    <property type="entry name" value="SUA5"/>
    <property type="match status" value="1"/>
</dbReference>
<dbReference type="GO" id="GO:0005737">
    <property type="term" value="C:cytoplasm"/>
    <property type="evidence" value="ECO:0007669"/>
    <property type="project" value="UniProtKB-SubCell"/>
</dbReference>
<dbReference type="InterPro" id="IPR050156">
    <property type="entry name" value="TC-AMP_synthase_SUA5"/>
</dbReference>
<dbReference type="Pfam" id="PF01300">
    <property type="entry name" value="Sua5_yciO_yrdC"/>
    <property type="match status" value="1"/>
</dbReference>
<keyword evidence="7" id="KW-0548">Nucleotidyltransferase</keyword>
<reference evidence="14" key="1">
    <citation type="submission" date="2015-11" db="EMBL/GenBank/DDBJ databases">
        <authorList>
            <person name="Varghese N."/>
        </authorList>
    </citation>
    <scope>NUCLEOTIDE SEQUENCE [LARGE SCALE GENOMIC DNA]</scope>
    <source>
        <strain evidence="14">DSM 45899</strain>
    </source>
</reference>
<keyword evidence="9" id="KW-0067">ATP-binding</keyword>
<dbReference type="GO" id="GO:0000049">
    <property type="term" value="F:tRNA binding"/>
    <property type="evidence" value="ECO:0007669"/>
    <property type="project" value="TreeGrafter"/>
</dbReference>
<dbReference type="GO" id="GO:0061710">
    <property type="term" value="F:L-threonylcarbamoyladenylate synthase"/>
    <property type="evidence" value="ECO:0007669"/>
    <property type="project" value="UniProtKB-EC"/>
</dbReference>
<evidence type="ECO:0000256" key="9">
    <source>
        <dbReference type="ARBA" id="ARBA00022840"/>
    </source>
</evidence>
<dbReference type="EC" id="2.7.7.87" evidence="3"/>
<comment type="subcellular location">
    <subcellularLocation>
        <location evidence="1">Cytoplasm</location>
    </subcellularLocation>
</comment>
<dbReference type="GO" id="GO:0006450">
    <property type="term" value="P:regulation of translational fidelity"/>
    <property type="evidence" value="ECO:0007669"/>
    <property type="project" value="TreeGrafter"/>
</dbReference>
<dbReference type="GO" id="GO:0008033">
    <property type="term" value="P:tRNA processing"/>
    <property type="evidence" value="ECO:0007669"/>
    <property type="project" value="UniProtKB-KW"/>
</dbReference>
<evidence type="ECO:0000313" key="14">
    <source>
        <dbReference type="Proteomes" id="UP000198802"/>
    </source>
</evidence>
<evidence type="ECO:0000259" key="12">
    <source>
        <dbReference type="PROSITE" id="PS51163"/>
    </source>
</evidence>
<gene>
    <name evidence="13" type="ORF">Ga0074812_10824</name>
</gene>
<dbReference type="AlphaFoldDB" id="A0A0S4QLP0"/>
<evidence type="ECO:0000256" key="8">
    <source>
        <dbReference type="ARBA" id="ARBA00022741"/>
    </source>
</evidence>
<dbReference type="PROSITE" id="PS51163">
    <property type="entry name" value="YRDC"/>
    <property type="match status" value="1"/>
</dbReference>
<dbReference type="SUPFAM" id="SSF55821">
    <property type="entry name" value="YrdC/RibB"/>
    <property type="match status" value="1"/>
</dbReference>
<keyword evidence="5" id="KW-0808">Transferase</keyword>
<evidence type="ECO:0000256" key="1">
    <source>
        <dbReference type="ARBA" id="ARBA00004496"/>
    </source>
</evidence>
<dbReference type="EMBL" id="FAOZ01000008">
    <property type="protein sequence ID" value="CUU56496.1"/>
    <property type="molecule type" value="Genomic_DNA"/>
</dbReference>
<evidence type="ECO:0000256" key="7">
    <source>
        <dbReference type="ARBA" id="ARBA00022695"/>
    </source>
</evidence>
<proteinExistence type="inferred from homology"/>
<dbReference type="NCBIfam" id="TIGR00057">
    <property type="entry name" value="L-threonylcarbamoyladenylate synthase"/>
    <property type="match status" value="1"/>
</dbReference>
<accession>A0A0S4QLP0</accession>
<evidence type="ECO:0000256" key="4">
    <source>
        <dbReference type="ARBA" id="ARBA00022490"/>
    </source>
</evidence>
<dbReference type="RefSeq" id="WP_193209820.1">
    <property type="nucleotide sequence ID" value="NZ_FAOZ01000008.1"/>
</dbReference>
<protein>
    <recommendedName>
        <fullName evidence="10">L-threonylcarbamoyladenylate synthase</fullName>
        <ecNumber evidence="3">2.7.7.87</ecNumber>
    </recommendedName>
    <alternativeName>
        <fullName evidence="10">L-threonylcarbamoyladenylate synthase</fullName>
    </alternativeName>
</protein>
<evidence type="ECO:0000313" key="13">
    <source>
        <dbReference type="EMBL" id="CUU56496.1"/>
    </source>
</evidence>
<dbReference type="GO" id="GO:0005524">
    <property type="term" value="F:ATP binding"/>
    <property type="evidence" value="ECO:0007669"/>
    <property type="project" value="UniProtKB-KW"/>
</dbReference>
<evidence type="ECO:0000256" key="3">
    <source>
        <dbReference type="ARBA" id="ARBA00012584"/>
    </source>
</evidence>
<dbReference type="PANTHER" id="PTHR17490:SF16">
    <property type="entry name" value="THREONYLCARBAMOYL-AMP SYNTHASE"/>
    <property type="match status" value="1"/>
</dbReference>
<evidence type="ECO:0000256" key="11">
    <source>
        <dbReference type="ARBA" id="ARBA00048366"/>
    </source>
</evidence>
<keyword evidence="4" id="KW-0963">Cytoplasm</keyword>
<keyword evidence="14" id="KW-1185">Reference proteome</keyword>
<evidence type="ECO:0000256" key="5">
    <source>
        <dbReference type="ARBA" id="ARBA00022679"/>
    </source>
</evidence>
<dbReference type="GO" id="GO:0003725">
    <property type="term" value="F:double-stranded RNA binding"/>
    <property type="evidence" value="ECO:0007669"/>
    <property type="project" value="InterPro"/>
</dbReference>
<sequence length="217" mass="22642">MMQVFNCAEQDRRAAGLDAATAAVRSGRLVVLPTDTLYGIGADAFDPVAVGCLLGAKGRGRDMPVPVLVGSWRTLDGLVEQVTDQVRDLVRAFWPGGLTLVVNHAPSLSWDLGDARGTVAVRMPLHPVAIELLTRTGPMAVSSANISGRPPATTAHDALAQLGGAVDVYLDGGRTPVGKASTILDCTGTVPVVVREGAVDLDALRSVVPHIAEPVRR</sequence>
<dbReference type="InterPro" id="IPR006070">
    <property type="entry name" value="Sua5-like_dom"/>
</dbReference>
<comment type="catalytic activity">
    <reaction evidence="11">
        <text>L-threonine + hydrogencarbonate + ATP = L-threonylcarbamoyladenylate + diphosphate + H2O</text>
        <dbReference type="Rhea" id="RHEA:36407"/>
        <dbReference type="ChEBI" id="CHEBI:15377"/>
        <dbReference type="ChEBI" id="CHEBI:17544"/>
        <dbReference type="ChEBI" id="CHEBI:30616"/>
        <dbReference type="ChEBI" id="CHEBI:33019"/>
        <dbReference type="ChEBI" id="CHEBI:57926"/>
        <dbReference type="ChEBI" id="CHEBI:73682"/>
        <dbReference type="EC" id="2.7.7.87"/>
    </reaction>
</comment>
<keyword evidence="6" id="KW-0819">tRNA processing</keyword>
<evidence type="ECO:0000256" key="6">
    <source>
        <dbReference type="ARBA" id="ARBA00022694"/>
    </source>
</evidence>
<organism evidence="13 14">
    <name type="scientific">Parafrankia irregularis</name>
    <dbReference type="NCBI Taxonomy" id="795642"/>
    <lineage>
        <taxon>Bacteria</taxon>
        <taxon>Bacillati</taxon>
        <taxon>Actinomycetota</taxon>
        <taxon>Actinomycetes</taxon>
        <taxon>Frankiales</taxon>
        <taxon>Frankiaceae</taxon>
        <taxon>Parafrankia</taxon>
    </lineage>
</organism>
<dbReference type="Proteomes" id="UP000198802">
    <property type="component" value="Unassembled WGS sequence"/>
</dbReference>
<evidence type="ECO:0000256" key="2">
    <source>
        <dbReference type="ARBA" id="ARBA00007663"/>
    </source>
</evidence>
<keyword evidence="8" id="KW-0547">Nucleotide-binding</keyword>